<gene>
    <name evidence="1" type="ORF">DPMN_091425</name>
</gene>
<name>A0A9D4L0I0_DREPO</name>
<protein>
    <submittedName>
        <fullName evidence="1">Uncharacterized protein</fullName>
    </submittedName>
</protein>
<organism evidence="1 2">
    <name type="scientific">Dreissena polymorpha</name>
    <name type="common">Zebra mussel</name>
    <name type="synonym">Mytilus polymorpha</name>
    <dbReference type="NCBI Taxonomy" id="45954"/>
    <lineage>
        <taxon>Eukaryota</taxon>
        <taxon>Metazoa</taxon>
        <taxon>Spiralia</taxon>
        <taxon>Lophotrochozoa</taxon>
        <taxon>Mollusca</taxon>
        <taxon>Bivalvia</taxon>
        <taxon>Autobranchia</taxon>
        <taxon>Heteroconchia</taxon>
        <taxon>Euheterodonta</taxon>
        <taxon>Imparidentia</taxon>
        <taxon>Neoheterodontei</taxon>
        <taxon>Myida</taxon>
        <taxon>Dreissenoidea</taxon>
        <taxon>Dreissenidae</taxon>
        <taxon>Dreissena</taxon>
    </lineage>
</organism>
<proteinExistence type="predicted"/>
<accession>A0A9D4L0I0</accession>
<sequence>MCWGMWIKSPREIIFSAPRLGLLLRMPETTRIVDESKEYIRNMSTDGRMVLAGDFLLRDSRSYGFTATTLGGLKHEQLDNVCLEDMELSEGEPKVRVVMRNGTLKLSSAETATVTDFAVTRIRTWVVAATTRSTNHYTITAMRAELIHGKLSQAERETIVRMLLMTIKIQFSSAETATVTDFAVTRIRTWVVAATTRSAHEYGLKQTTAVTYFDYGLRKRIISMKIKKTTLKRVIFPIKFQPPVYKSIHDKLTQSERETIVRISAETATVTDLAVTRIRTWVVAATTRSTNHYTITAVPTELI</sequence>
<reference evidence="1" key="1">
    <citation type="journal article" date="2019" name="bioRxiv">
        <title>The Genome of the Zebra Mussel, Dreissena polymorpha: A Resource for Invasive Species Research.</title>
        <authorList>
            <person name="McCartney M.A."/>
            <person name="Auch B."/>
            <person name="Kono T."/>
            <person name="Mallez S."/>
            <person name="Zhang Y."/>
            <person name="Obille A."/>
            <person name="Becker A."/>
            <person name="Abrahante J.E."/>
            <person name="Garbe J."/>
            <person name="Badalamenti J.P."/>
            <person name="Herman A."/>
            <person name="Mangelson H."/>
            <person name="Liachko I."/>
            <person name="Sullivan S."/>
            <person name="Sone E.D."/>
            <person name="Koren S."/>
            <person name="Silverstein K.A.T."/>
            <person name="Beckman K.B."/>
            <person name="Gohl D.M."/>
        </authorList>
    </citation>
    <scope>NUCLEOTIDE SEQUENCE</scope>
    <source>
        <strain evidence="1">Duluth1</strain>
        <tissue evidence="1">Whole animal</tissue>
    </source>
</reference>
<evidence type="ECO:0000313" key="1">
    <source>
        <dbReference type="EMBL" id="KAH3849039.1"/>
    </source>
</evidence>
<dbReference type="EMBL" id="JAIWYP010000003">
    <property type="protein sequence ID" value="KAH3849039.1"/>
    <property type="molecule type" value="Genomic_DNA"/>
</dbReference>
<reference evidence="1" key="2">
    <citation type="submission" date="2020-11" db="EMBL/GenBank/DDBJ databases">
        <authorList>
            <person name="McCartney M.A."/>
            <person name="Auch B."/>
            <person name="Kono T."/>
            <person name="Mallez S."/>
            <person name="Becker A."/>
            <person name="Gohl D.M."/>
            <person name="Silverstein K.A.T."/>
            <person name="Koren S."/>
            <person name="Bechman K.B."/>
            <person name="Herman A."/>
            <person name="Abrahante J.E."/>
            <person name="Garbe J."/>
        </authorList>
    </citation>
    <scope>NUCLEOTIDE SEQUENCE</scope>
    <source>
        <strain evidence="1">Duluth1</strain>
        <tissue evidence="1">Whole animal</tissue>
    </source>
</reference>
<evidence type="ECO:0000313" key="2">
    <source>
        <dbReference type="Proteomes" id="UP000828390"/>
    </source>
</evidence>
<dbReference type="Proteomes" id="UP000828390">
    <property type="component" value="Unassembled WGS sequence"/>
</dbReference>
<dbReference type="AlphaFoldDB" id="A0A9D4L0I0"/>
<comment type="caution">
    <text evidence="1">The sequence shown here is derived from an EMBL/GenBank/DDBJ whole genome shotgun (WGS) entry which is preliminary data.</text>
</comment>
<keyword evidence="2" id="KW-1185">Reference proteome</keyword>